<dbReference type="Proteomes" id="UP000001542">
    <property type="component" value="Unassembled WGS sequence"/>
</dbReference>
<dbReference type="OMA" id="LHSTHYN"/>
<keyword evidence="1 3" id="KW-0547">Nucleotide-binding</keyword>
<dbReference type="GO" id="GO:0005524">
    <property type="term" value="F:ATP binding"/>
    <property type="evidence" value="ECO:0007669"/>
    <property type="project" value="UniProtKB-UniRule"/>
</dbReference>
<dbReference type="CDD" id="cd07830">
    <property type="entry name" value="STKc_MAK_like"/>
    <property type="match status" value="1"/>
</dbReference>
<dbReference type="PROSITE" id="PS50011">
    <property type="entry name" value="PROTEIN_KINASE_DOM"/>
    <property type="match status" value="1"/>
</dbReference>
<dbReference type="GO" id="GO:0005634">
    <property type="term" value="C:nucleus"/>
    <property type="evidence" value="ECO:0000318"/>
    <property type="project" value="GO_Central"/>
</dbReference>
<evidence type="ECO:0000259" key="5">
    <source>
        <dbReference type="PROSITE" id="PS50011"/>
    </source>
</evidence>
<evidence type="ECO:0000256" key="1">
    <source>
        <dbReference type="ARBA" id="ARBA00022741"/>
    </source>
</evidence>
<dbReference type="SUPFAM" id="SSF56112">
    <property type="entry name" value="Protein kinase-like (PK-like)"/>
    <property type="match status" value="1"/>
</dbReference>
<keyword evidence="6" id="KW-0418">Kinase</keyword>
<dbReference type="Pfam" id="PF00069">
    <property type="entry name" value="Pkinase"/>
    <property type="match status" value="1"/>
</dbReference>
<dbReference type="STRING" id="5722.A2E603"/>
<organism evidence="6 7">
    <name type="scientific">Trichomonas vaginalis (strain ATCC PRA-98 / G3)</name>
    <dbReference type="NCBI Taxonomy" id="412133"/>
    <lineage>
        <taxon>Eukaryota</taxon>
        <taxon>Metamonada</taxon>
        <taxon>Parabasalia</taxon>
        <taxon>Trichomonadida</taxon>
        <taxon>Trichomonadidae</taxon>
        <taxon>Trichomonas</taxon>
    </lineage>
</organism>
<dbReference type="VEuPathDB" id="TrichDB:TVAGG3_0337400"/>
<dbReference type="eggNOG" id="KOG0661">
    <property type="taxonomic scope" value="Eukaryota"/>
</dbReference>
<reference evidence="6" key="2">
    <citation type="journal article" date="2007" name="Science">
        <title>Draft genome sequence of the sexually transmitted pathogen Trichomonas vaginalis.</title>
        <authorList>
            <person name="Carlton J.M."/>
            <person name="Hirt R.P."/>
            <person name="Silva J.C."/>
            <person name="Delcher A.L."/>
            <person name="Schatz M."/>
            <person name="Zhao Q."/>
            <person name="Wortman J.R."/>
            <person name="Bidwell S.L."/>
            <person name="Alsmark U.C.M."/>
            <person name="Besteiro S."/>
            <person name="Sicheritz-Ponten T."/>
            <person name="Noel C.J."/>
            <person name="Dacks J.B."/>
            <person name="Foster P.G."/>
            <person name="Simillion C."/>
            <person name="Van de Peer Y."/>
            <person name="Miranda-Saavedra D."/>
            <person name="Barton G.J."/>
            <person name="Westrop G.D."/>
            <person name="Mueller S."/>
            <person name="Dessi D."/>
            <person name="Fiori P.L."/>
            <person name="Ren Q."/>
            <person name="Paulsen I."/>
            <person name="Zhang H."/>
            <person name="Bastida-Corcuera F.D."/>
            <person name="Simoes-Barbosa A."/>
            <person name="Brown M.T."/>
            <person name="Hayes R.D."/>
            <person name="Mukherjee M."/>
            <person name="Okumura C.Y."/>
            <person name="Schneider R."/>
            <person name="Smith A.J."/>
            <person name="Vanacova S."/>
            <person name="Villalvazo M."/>
            <person name="Haas B.J."/>
            <person name="Pertea M."/>
            <person name="Feldblyum T.V."/>
            <person name="Utterback T.R."/>
            <person name="Shu C.L."/>
            <person name="Osoegawa K."/>
            <person name="de Jong P.J."/>
            <person name="Hrdy I."/>
            <person name="Horvathova L."/>
            <person name="Zubacova Z."/>
            <person name="Dolezal P."/>
            <person name="Malik S.B."/>
            <person name="Logsdon J.M. Jr."/>
            <person name="Henze K."/>
            <person name="Gupta A."/>
            <person name="Wang C.C."/>
            <person name="Dunne R.L."/>
            <person name="Upcroft J.A."/>
            <person name="Upcroft P."/>
            <person name="White O."/>
            <person name="Salzberg S.L."/>
            <person name="Tang P."/>
            <person name="Chiu C.-H."/>
            <person name="Lee Y.-S."/>
            <person name="Embley T.M."/>
            <person name="Coombs G.H."/>
            <person name="Mottram J.C."/>
            <person name="Tachezy J."/>
            <person name="Fraser-Liggett C.M."/>
            <person name="Johnson P.J."/>
        </authorList>
    </citation>
    <scope>NUCLEOTIDE SEQUENCE [LARGE SCALE GENOMIC DNA]</scope>
    <source>
        <strain evidence="6">G3</strain>
    </source>
</reference>
<dbReference type="GO" id="GO:0035556">
    <property type="term" value="P:intracellular signal transduction"/>
    <property type="evidence" value="ECO:0000318"/>
    <property type="project" value="GO_Central"/>
</dbReference>
<dbReference type="Gene3D" id="1.10.510.10">
    <property type="entry name" value="Transferase(Phosphotransferase) domain 1"/>
    <property type="match status" value="1"/>
</dbReference>
<dbReference type="AlphaFoldDB" id="A2E603"/>
<dbReference type="FunCoup" id="A2E603">
    <property type="interactions" value="349"/>
</dbReference>
<feature type="region of interest" description="Disordered" evidence="4">
    <location>
        <begin position="326"/>
        <end position="359"/>
    </location>
</feature>
<dbReference type="Gene3D" id="3.30.200.20">
    <property type="entry name" value="Phosphorylase Kinase, domain 1"/>
    <property type="match status" value="1"/>
</dbReference>
<evidence type="ECO:0000256" key="4">
    <source>
        <dbReference type="SAM" id="MobiDB-lite"/>
    </source>
</evidence>
<accession>A2E603</accession>
<keyword evidence="2 3" id="KW-0067">ATP-binding</keyword>
<dbReference type="InterPro" id="IPR017441">
    <property type="entry name" value="Protein_kinase_ATP_BS"/>
</dbReference>
<dbReference type="KEGG" id="tva:4769919"/>
<protein>
    <submittedName>
        <fullName evidence="6">CMGC family protein kinase</fullName>
    </submittedName>
</protein>
<dbReference type="OrthoDB" id="2158884at2759"/>
<keyword evidence="6" id="KW-0808">Transferase</keyword>
<dbReference type="InParanoid" id="A2E603"/>
<dbReference type="GO" id="GO:0004674">
    <property type="term" value="F:protein serine/threonine kinase activity"/>
    <property type="evidence" value="ECO:0000318"/>
    <property type="project" value="GO_Central"/>
</dbReference>
<keyword evidence="7" id="KW-1185">Reference proteome</keyword>
<evidence type="ECO:0000313" key="6">
    <source>
        <dbReference type="EMBL" id="EAY11960.1"/>
    </source>
</evidence>
<dbReference type="RefSeq" id="XP_001324183.1">
    <property type="nucleotide sequence ID" value="XM_001324148.1"/>
</dbReference>
<reference evidence="6" key="1">
    <citation type="submission" date="2006-10" db="EMBL/GenBank/DDBJ databases">
        <authorList>
            <person name="Amadeo P."/>
            <person name="Zhao Q."/>
            <person name="Wortman J."/>
            <person name="Fraser-Liggett C."/>
            <person name="Carlton J."/>
        </authorList>
    </citation>
    <scope>NUCLEOTIDE SEQUENCE</scope>
    <source>
        <strain evidence="6">G3</strain>
    </source>
</reference>
<feature type="domain" description="Protein kinase" evidence="5">
    <location>
        <begin position="4"/>
        <end position="283"/>
    </location>
</feature>
<dbReference type="InterPro" id="IPR000719">
    <property type="entry name" value="Prot_kinase_dom"/>
</dbReference>
<proteinExistence type="predicted"/>
<evidence type="ECO:0000256" key="2">
    <source>
        <dbReference type="ARBA" id="ARBA00022840"/>
    </source>
</evidence>
<dbReference type="FunFam" id="1.10.510.10:FF:001171">
    <property type="entry name" value="CMGC family protein kinase"/>
    <property type="match status" value="1"/>
</dbReference>
<dbReference type="InterPro" id="IPR050117">
    <property type="entry name" value="MAPK"/>
</dbReference>
<dbReference type="SMR" id="A2E603"/>
<sequence length="359" mass="41345">MKNYETIEVVGDGAFGTVLKCKNRETGQLVAIKKMKQRYTSWEECCQLKEVTSLRKIKHQNVVRLLEVFREEEHLFLVFELLHGSMYKSIRDHDGPFSEAQVRFCMKQILLGLQYVHRCGFFHRDMKPENLLWDGDTLKICDFGLAREIRSKPPYTEYVSTRWYRAPEIVLRHQFYNSPVDIWAAGCIMAELFTSKPLFQGTSETDQLFKICSVLGTPGPGNWPDGAKLAQRLNIRLPSFAPTPLHTIIPNASPEAIELLTEMLQYDPAKRPSASKALQHPWFNGPMEPISKMTPKTPPKVFTSVEKVDENKKMKEDESIKVHVTDFSKGPAQIPPRRLVQEEEEELKDPSFDDIFENL</sequence>
<dbReference type="EMBL" id="DS113310">
    <property type="protein sequence ID" value="EAY11960.1"/>
    <property type="molecule type" value="Genomic_DNA"/>
</dbReference>
<feature type="binding site" evidence="3">
    <location>
        <position position="34"/>
    </location>
    <ligand>
        <name>ATP</name>
        <dbReference type="ChEBI" id="CHEBI:30616"/>
    </ligand>
</feature>
<dbReference type="InterPro" id="IPR011009">
    <property type="entry name" value="Kinase-like_dom_sf"/>
</dbReference>
<evidence type="ECO:0000256" key="3">
    <source>
        <dbReference type="PROSITE-ProRule" id="PRU10141"/>
    </source>
</evidence>
<dbReference type="VEuPathDB" id="TrichDB:TVAG_399660"/>
<dbReference type="GO" id="GO:0005737">
    <property type="term" value="C:cytoplasm"/>
    <property type="evidence" value="ECO:0000318"/>
    <property type="project" value="GO_Central"/>
</dbReference>
<dbReference type="FunFam" id="3.30.200.20:FF:000545">
    <property type="entry name" value="CMGC family protein kinase"/>
    <property type="match status" value="1"/>
</dbReference>
<evidence type="ECO:0000313" key="7">
    <source>
        <dbReference type="Proteomes" id="UP000001542"/>
    </source>
</evidence>
<gene>
    <name evidence="6" type="ORF">TVAG_399660</name>
</gene>
<dbReference type="PANTHER" id="PTHR24055">
    <property type="entry name" value="MITOGEN-ACTIVATED PROTEIN KINASE"/>
    <property type="match status" value="1"/>
</dbReference>
<name>A2E603_TRIV3</name>
<dbReference type="SMART" id="SM00220">
    <property type="entry name" value="S_TKc"/>
    <property type="match status" value="1"/>
</dbReference>
<dbReference type="PROSITE" id="PS00107">
    <property type="entry name" value="PROTEIN_KINASE_ATP"/>
    <property type="match status" value="1"/>
</dbReference>
<feature type="compositionally biased region" description="Acidic residues" evidence="4">
    <location>
        <begin position="342"/>
        <end position="359"/>
    </location>
</feature>